<dbReference type="KEGG" id="tko:TK1749"/>
<gene>
    <name evidence="1" type="ordered locus">TK1749</name>
</gene>
<evidence type="ECO:0000313" key="1">
    <source>
        <dbReference type="EMBL" id="BAD85938.1"/>
    </source>
</evidence>
<protein>
    <submittedName>
        <fullName evidence="1">Uncharacterized protein</fullName>
    </submittedName>
</protein>
<dbReference type="HOGENOM" id="CLU_1607242_0_0_2"/>
<evidence type="ECO:0000313" key="2">
    <source>
        <dbReference type="Proteomes" id="UP000000536"/>
    </source>
</evidence>
<dbReference type="InParanoid" id="Q5JJ30"/>
<dbReference type="Proteomes" id="UP000000536">
    <property type="component" value="Chromosome"/>
</dbReference>
<dbReference type="PATRIC" id="fig|69014.16.peg.1705"/>
<organism evidence="1 2">
    <name type="scientific">Thermococcus kodakarensis (strain ATCC BAA-918 / JCM 12380 / KOD1)</name>
    <name type="common">Pyrococcus kodakaraensis (strain KOD1)</name>
    <dbReference type="NCBI Taxonomy" id="69014"/>
    <lineage>
        <taxon>Archaea</taxon>
        <taxon>Methanobacteriati</taxon>
        <taxon>Methanobacteriota</taxon>
        <taxon>Thermococci</taxon>
        <taxon>Thermococcales</taxon>
        <taxon>Thermococcaceae</taxon>
        <taxon>Thermococcus</taxon>
    </lineage>
</organism>
<accession>Q5JJ30</accession>
<dbReference type="AlphaFoldDB" id="Q5JJ30"/>
<dbReference type="EMBL" id="AP006878">
    <property type="protein sequence ID" value="BAD85938.1"/>
    <property type="molecule type" value="Genomic_DNA"/>
</dbReference>
<name>Q5JJ30_THEKO</name>
<keyword evidence="2" id="KW-1185">Reference proteome</keyword>
<reference evidence="1 2" key="1">
    <citation type="journal article" date="2005" name="Genome Res.">
        <title>Complete genome sequence of the hyperthermophilic archaeon Thermococcus kodakaraensis KOD1 and comparison with Pyrococcus genomes.</title>
        <authorList>
            <person name="Fukui T."/>
            <person name="Atomi H."/>
            <person name="Kanai T."/>
            <person name="Matsumi R."/>
            <person name="Fujiwara S."/>
            <person name="Imanaka T."/>
        </authorList>
    </citation>
    <scope>NUCLEOTIDE SEQUENCE [LARGE SCALE GENOMIC DNA]</scope>
    <source>
        <strain evidence="2">ATCC BAA-918 / JCM 12380 / KOD1</strain>
    </source>
</reference>
<sequence>MKMILPGDTARLRHYFQYERGSCSGENSKLEKVEMGSTSSSSGEVKIAYYFIPLVKGRWAFWPEPLFGGETEPRLIEAGCSCSIEDIIEKINENIRLLNFTVVEDLGKWQNGPIKVVFSKLYTKNGEYIYVECGKIDDLGLARILVVAGAKNVVAPYANPAAKKG</sequence>
<dbReference type="EnsemblBacteria" id="BAD85938">
    <property type="protein sequence ID" value="BAD85938"/>
    <property type="gene ID" value="TK1749"/>
</dbReference>
<proteinExistence type="predicted"/>
<dbReference type="eggNOG" id="arCOG10056">
    <property type="taxonomic scope" value="Archaea"/>
</dbReference>